<dbReference type="PANTHER" id="PTHR43798">
    <property type="entry name" value="MONOACYLGLYCEROL LIPASE"/>
    <property type="match status" value="1"/>
</dbReference>
<dbReference type="GO" id="GO:0016787">
    <property type="term" value="F:hydrolase activity"/>
    <property type="evidence" value="ECO:0007669"/>
    <property type="project" value="UniProtKB-KW"/>
</dbReference>
<reference evidence="3 4" key="1">
    <citation type="submission" date="2019-12" db="EMBL/GenBank/DDBJ databases">
        <title>Mucilaginibacter sp. HMF7410 genome sequencing and assembly.</title>
        <authorList>
            <person name="Kang H."/>
            <person name="Cha I."/>
            <person name="Kim H."/>
            <person name="Joh K."/>
        </authorList>
    </citation>
    <scope>NUCLEOTIDE SEQUENCE [LARGE SCALE GENOMIC DNA]</scope>
    <source>
        <strain evidence="3 4">HMF7410</strain>
    </source>
</reference>
<dbReference type="Gene3D" id="3.40.50.1820">
    <property type="entry name" value="alpha/beta hydrolase"/>
    <property type="match status" value="1"/>
</dbReference>
<comment type="caution">
    <text evidence="3">The sequence shown here is derived from an EMBL/GenBank/DDBJ whole genome shotgun (WGS) entry which is preliminary data.</text>
</comment>
<dbReference type="PANTHER" id="PTHR43798:SF31">
    <property type="entry name" value="AB HYDROLASE SUPERFAMILY PROTEIN YCLE"/>
    <property type="match status" value="1"/>
</dbReference>
<keyword evidence="1 3" id="KW-0378">Hydrolase</keyword>
<dbReference type="GO" id="GO:0016020">
    <property type="term" value="C:membrane"/>
    <property type="evidence" value="ECO:0007669"/>
    <property type="project" value="TreeGrafter"/>
</dbReference>
<dbReference type="Proteomes" id="UP000462014">
    <property type="component" value="Unassembled WGS sequence"/>
</dbReference>
<dbReference type="AlphaFoldDB" id="A0A7K1T0V3"/>
<sequence length="254" mass="28345">MTTTNINTINQENDDLKETLVFLHYFGGSAQSWLGVMALLQNDFNCIALNLPGFGGEPALPEPSIANYTSFIREKLESLNIESYVLIGHSMAGKIAVDVATNEPNFAVKQLILVAPSPPTVEHISDEELQRMLHHPNQIEAETTARKNTLKRLTQEQYELVIKNNLETDQNTWNWWLTEGVNHSIADDAAHLFLPITVLASEDDPAISFESTLKETMPHLPDAKLITTKGVGHLIPMEAPEWLAEQIKLAIIKE</sequence>
<evidence type="ECO:0000256" key="1">
    <source>
        <dbReference type="ARBA" id="ARBA00022801"/>
    </source>
</evidence>
<name>A0A7K1T0V3_9SPHI</name>
<dbReference type="InterPro" id="IPR029058">
    <property type="entry name" value="AB_hydrolase_fold"/>
</dbReference>
<evidence type="ECO:0000259" key="2">
    <source>
        <dbReference type="Pfam" id="PF12697"/>
    </source>
</evidence>
<dbReference type="Pfam" id="PF12697">
    <property type="entry name" value="Abhydrolase_6"/>
    <property type="match status" value="1"/>
</dbReference>
<evidence type="ECO:0000313" key="4">
    <source>
        <dbReference type="Proteomes" id="UP000462014"/>
    </source>
</evidence>
<feature type="domain" description="AB hydrolase-1" evidence="2">
    <location>
        <begin position="20"/>
        <end position="245"/>
    </location>
</feature>
<dbReference type="RefSeq" id="WP_157569195.1">
    <property type="nucleotide sequence ID" value="NZ_WPIK01000019.1"/>
</dbReference>
<proteinExistence type="predicted"/>
<dbReference type="SUPFAM" id="SSF53474">
    <property type="entry name" value="alpha/beta-Hydrolases"/>
    <property type="match status" value="1"/>
</dbReference>
<organism evidence="3 4">
    <name type="scientific">Mucilaginibacter arboris</name>
    <dbReference type="NCBI Taxonomy" id="2682090"/>
    <lineage>
        <taxon>Bacteria</taxon>
        <taxon>Pseudomonadati</taxon>
        <taxon>Bacteroidota</taxon>
        <taxon>Sphingobacteriia</taxon>
        <taxon>Sphingobacteriales</taxon>
        <taxon>Sphingobacteriaceae</taxon>
        <taxon>Mucilaginibacter</taxon>
    </lineage>
</organism>
<dbReference type="EMBL" id="WPIK01000019">
    <property type="protein sequence ID" value="MVN23194.1"/>
    <property type="molecule type" value="Genomic_DNA"/>
</dbReference>
<keyword evidence="4" id="KW-1185">Reference proteome</keyword>
<protein>
    <submittedName>
        <fullName evidence="3">Alpha/beta fold hydrolase</fullName>
    </submittedName>
</protein>
<gene>
    <name evidence="3" type="ORF">GO621_16845</name>
</gene>
<dbReference type="InterPro" id="IPR000073">
    <property type="entry name" value="AB_hydrolase_1"/>
</dbReference>
<accession>A0A7K1T0V3</accession>
<evidence type="ECO:0000313" key="3">
    <source>
        <dbReference type="EMBL" id="MVN23194.1"/>
    </source>
</evidence>
<dbReference type="InterPro" id="IPR050266">
    <property type="entry name" value="AB_hydrolase_sf"/>
</dbReference>